<sequence length="424" mass="46995">MGRIRNGLLSFVFGRDQSSASSTLCDTPSQPTNRRNYRPSRRDSPMADEKKPQTGRGKQQVACLPASASHGPFIQSNIYRNHDRQFICMNHTRIYKTFASNSLVALEDEGVGRLKGIFDVWLTRTGETPCDKLGGFFAIGMVAANELEGNIVTEGKSYLHTLRKHDITCLYTGSGLKRGCKVINDTAAFTGTELWIKGSAPISGPWIQTMHVSPSDRYNKLCQIAGPMPDYNKLYNTTRDLVTKPNLSSASSWSGVFELDSDVYIYVCRLAQCSSVEYTAKDPGSRGLTPPAYNMTKLRRATTLQADHRALYRVVFPQPGSIQAESIHRQTSRDHENSLQYRKARSKKRSVYIHVTSTYDKDGIAGRGGGKLYLPGDVTISNGDGINMINIVPGTKFSIKSVGFDRAEFLLIDMPSTEEDAYSV</sequence>
<name>A0A1Y1WF60_9FUNG</name>
<dbReference type="AlphaFoldDB" id="A0A1Y1WF60"/>
<protein>
    <submittedName>
        <fullName evidence="2">Uncharacterized protein</fullName>
    </submittedName>
</protein>
<dbReference type="EMBL" id="MCFD01000003">
    <property type="protein sequence ID" value="ORX72143.1"/>
    <property type="molecule type" value="Genomic_DNA"/>
</dbReference>
<organism evidence="2 3">
    <name type="scientific">Linderina pennispora</name>
    <dbReference type="NCBI Taxonomy" id="61395"/>
    <lineage>
        <taxon>Eukaryota</taxon>
        <taxon>Fungi</taxon>
        <taxon>Fungi incertae sedis</taxon>
        <taxon>Zoopagomycota</taxon>
        <taxon>Kickxellomycotina</taxon>
        <taxon>Kickxellomycetes</taxon>
        <taxon>Kickxellales</taxon>
        <taxon>Kickxellaceae</taxon>
        <taxon>Linderina</taxon>
    </lineage>
</organism>
<evidence type="ECO:0000313" key="2">
    <source>
        <dbReference type="EMBL" id="ORX72143.1"/>
    </source>
</evidence>
<proteinExistence type="predicted"/>
<evidence type="ECO:0000313" key="3">
    <source>
        <dbReference type="Proteomes" id="UP000193922"/>
    </source>
</evidence>
<feature type="compositionally biased region" description="Basic and acidic residues" evidence="1">
    <location>
        <begin position="40"/>
        <end position="52"/>
    </location>
</feature>
<feature type="compositionally biased region" description="Polar residues" evidence="1">
    <location>
        <begin position="19"/>
        <end position="34"/>
    </location>
</feature>
<keyword evidence="3" id="KW-1185">Reference proteome</keyword>
<dbReference type="RefSeq" id="XP_040745567.1">
    <property type="nucleotide sequence ID" value="XM_040886820.1"/>
</dbReference>
<gene>
    <name evidence="2" type="ORF">DL89DRAFT_265779</name>
</gene>
<dbReference type="OrthoDB" id="5581610at2759"/>
<dbReference type="Proteomes" id="UP000193922">
    <property type="component" value="Unassembled WGS sequence"/>
</dbReference>
<evidence type="ECO:0000256" key="1">
    <source>
        <dbReference type="SAM" id="MobiDB-lite"/>
    </source>
</evidence>
<comment type="caution">
    <text evidence="2">The sequence shown here is derived from an EMBL/GenBank/DDBJ whole genome shotgun (WGS) entry which is preliminary data.</text>
</comment>
<accession>A0A1Y1WF60</accession>
<dbReference type="GeneID" id="63803468"/>
<reference evidence="2 3" key="1">
    <citation type="submission" date="2016-07" db="EMBL/GenBank/DDBJ databases">
        <title>Pervasive Adenine N6-methylation of Active Genes in Fungi.</title>
        <authorList>
            <consortium name="DOE Joint Genome Institute"/>
            <person name="Mondo S.J."/>
            <person name="Dannebaum R.O."/>
            <person name="Kuo R.C."/>
            <person name="Labutti K."/>
            <person name="Haridas S."/>
            <person name="Kuo A."/>
            <person name="Salamov A."/>
            <person name="Ahrendt S.R."/>
            <person name="Lipzen A."/>
            <person name="Sullivan W."/>
            <person name="Andreopoulos W.B."/>
            <person name="Clum A."/>
            <person name="Lindquist E."/>
            <person name="Daum C."/>
            <person name="Ramamoorthy G.K."/>
            <person name="Gryganskyi A."/>
            <person name="Culley D."/>
            <person name="Magnuson J.K."/>
            <person name="James T.Y."/>
            <person name="O'Malley M.A."/>
            <person name="Stajich J.E."/>
            <person name="Spatafora J.W."/>
            <person name="Visel A."/>
            <person name="Grigoriev I.V."/>
        </authorList>
    </citation>
    <scope>NUCLEOTIDE SEQUENCE [LARGE SCALE GENOMIC DNA]</scope>
    <source>
        <strain evidence="2 3">ATCC 12442</strain>
    </source>
</reference>
<feature type="region of interest" description="Disordered" evidence="1">
    <location>
        <begin position="19"/>
        <end position="62"/>
    </location>
</feature>